<dbReference type="AlphaFoldDB" id="A0AAJ6BHZ8"/>
<evidence type="ECO:0000256" key="2">
    <source>
        <dbReference type="ARBA" id="ARBA00002681"/>
    </source>
</evidence>
<reference evidence="9" key="1">
    <citation type="submission" date="2023-03" db="EMBL/GenBank/DDBJ databases">
        <title>Andean soil-derived lignocellulolytic bacterial consortium as a source of novel taxa and putative plastic-active enzymes.</title>
        <authorList>
            <person name="Diaz-Garcia L."/>
            <person name="Chuvochina M."/>
            <person name="Feuerriegel G."/>
            <person name="Bunk B."/>
            <person name="Sproer C."/>
            <person name="Streit W.R."/>
            <person name="Rodriguez L.M."/>
            <person name="Overmann J."/>
            <person name="Jimenez D.J."/>
        </authorList>
    </citation>
    <scope>NUCLEOTIDE SEQUENCE</scope>
    <source>
        <strain evidence="9">MAG 7</strain>
    </source>
</reference>
<dbReference type="EC" id="3.1.1.31" evidence="5 7"/>
<evidence type="ECO:0000256" key="6">
    <source>
        <dbReference type="ARBA" id="ARBA00020337"/>
    </source>
</evidence>
<evidence type="ECO:0000259" key="8">
    <source>
        <dbReference type="Pfam" id="PF01182"/>
    </source>
</evidence>
<evidence type="ECO:0000256" key="3">
    <source>
        <dbReference type="ARBA" id="ARBA00004961"/>
    </source>
</evidence>
<comment type="catalytic activity">
    <reaction evidence="1 7">
        <text>6-phospho-D-glucono-1,5-lactone + H2O = 6-phospho-D-gluconate + H(+)</text>
        <dbReference type="Rhea" id="RHEA:12556"/>
        <dbReference type="ChEBI" id="CHEBI:15377"/>
        <dbReference type="ChEBI" id="CHEBI:15378"/>
        <dbReference type="ChEBI" id="CHEBI:57955"/>
        <dbReference type="ChEBI" id="CHEBI:58759"/>
        <dbReference type="EC" id="3.1.1.31"/>
    </reaction>
</comment>
<evidence type="ECO:0000256" key="5">
    <source>
        <dbReference type="ARBA" id="ARBA00013198"/>
    </source>
</evidence>
<sequence length="244" mass="27856">MVHIYNDPAAVSEALAQWITELIEQRLKHHHSFTWVVTGGNSPKQLYELLGKAPYRDRIDWSRVHIFWGDERAVPFDDARNNAKMTYEHLLNHVPVVPEQVHVMRTDLDPEASARVYEEILKKYFPPAGHSFDLVLNGMGDDGHTLSLFPHTPVIHETKAWVTSFWLEAQQMYRITLTAPIVNRAHKVVFLTFGAGKAKALFEVLKGERNVDQYPSQIIDPVEGQLHWFVDEAAAGIYTTSTES</sequence>
<name>A0AAJ6BHZ8_9BACT</name>
<dbReference type="PANTHER" id="PTHR11054:SF0">
    <property type="entry name" value="6-PHOSPHOGLUCONOLACTONASE"/>
    <property type="match status" value="1"/>
</dbReference>
<protein>
    <recommendedName>
        <fullName evidence="6 7">6-phosphogluconolactonase</fullName>
        <shortName evidence="7">6PGL</shortName>
        <ecNumber evidence="5 7">3.1.1.31</ecNumber>
    </recommendedName>
</protein>
<dbReference type="GO" id="GO:0017057">
    <property type="term" value="F:6-phosphogluconolactonase activity"/>
    <property type="evidence" value="ECO:0007669"/>
    <property type="project" value="UniProtKB-UniRule"/>
</dbReference>
<dbReference type="GO" id="GO:0006098">
    <property type="term" value="P:pentose-phosphate shunt"/>
    <property type="evidence" value="ECO:0007669"/>
    <property type="project" value="InterPro"/>
</dbReference>
<dbReference type="PANTHER" id="PTHR11054">
    <property type="entry name" value="6-PHOSPHOGLUCONOLACTONASE"/>
    <property type="match status" value="1"/>
</dbReference>
<dbReference type="InterPro" id="IPR006148">
    <property type="entry name" value="Glc/Gal-6P_isomerase"/>
</dbReference>
<gene>
    <name evidence="7 9" type="primary">pgl</name>
    <name evidence="9" type="ORF">P0Y53_04440</name>
</gene>
<evidence type="ECO:0000313" key="10">
    <source>
        <dbReference type="Proteomes" id="UP001220610"/>
    </source>
</evidence>
<dbReference type="EMBL" id="CP119311">
    <property type="protein sequence ID" value="WEK36742.1"/>
    <property type="molecule type" value="Genomic_DNA"/>
</dbReference>
<accession>A0AAJ6BHZ8</accession>
<dbReference type="NCBIfam" id="TIGR01198">
    <property type="entry name" value="pgl"/>
    <property type="match status" value="1"/>
</dbReference>
<dbReference type="InterPro" id="IPR005900">
    <property type="entry name" value="6-phosphogluconolactonase_DevB"/>
</dbReference>
<comment type="function">
    <text evidence="2 7">Hydrolysis of 6-phosphogluconolactone to 6-phosphogluconate.</text>
</comment>
<evidence type="ECO:0000256" key="7">
    <source>
        <dbReference type="RuleBase" id="RU365095"/>
    </source>
</evidence>
<comment type="similarity">
    <text evidence="4 7">Belongs to the glucosamine/galactosamine-6-phosphate isomerase family. 6-phosphogluconolactonase subfamily.</text>
</comment>
<evidence type="ECO:0000256" key="1">
    <source>
        <dbReference type="ARBA" id="ARBA00000832"/>
    </source>
</evidence>
<feature type="domain" description="Glucosamine/galactosamine-6-phosphate isomerase" evidence="8">
    <location>
        <begin position="7"/>
        <end position="228"/>
    </location>
</feature>
<organism evidence="9 10">
    <name type="scientific">Candidatus Pseudobacter hemicellulosilyticus</name>
    <dbReference type="NCBI Taxonomy" id="3121375"/>
    <lineage>
        <taxon>Bacteria</taxon>
        <taxon>Pseudomonadati</taxon>
        <taxon>Bacteroidota</taxon>
        <taxon>Chitinophagia</taxon>
        <taxon>Chitinophagales</taxon>
        <taxon>Chitinophagaceae</taxon>
        <taxon>Pseudobacter</taxon>
    </lineage>
</organism>
<evidence type="ECO:0000256" key="4">
    <source>
        <dbReference type="ARBA" id="ARBA00010662"/>
    </source>
</evidence>
<dbReference type="Gene3D" id="3.40.50.1360">
    <property type="match status" value="1"/>
</dbReference>
<comment type="pathway">
    <text evidence="3 7">Carbohydrate degradation; pentose phosphate pathway; D-ribulose 5-phosphate from D-glucose 6-phosphate (oxidative stage): step 2/3.</text>
</comment>
<dbReference type="Proteomes" id="UP001220610">
    <property type="component" value="Chromosome"/>
</dbReference>
<dbReference type="SUPFAM" id="SSF100950">
    <property type="entry name" value="NagB/RpiA/CoA transferase-like"/>
    <property type="match status" value="1"/>
</dbReference>
<dbReference type="InterPro" id="IPR037171">
    <property type="entry name" value="NagB/RpiA_transferase-like"/>
</dbReference>
<keyword evidence="7 9" id="KW-0378">Hydrolase</keyword>
<dbReference type="InterPro" id="IPR039104">
    <property type="entry name" value="6PGL"/>
</dbReference>
<dbReference type="Pfam" id="PF01182">
    <property type="entry name" value="Glucosamine_iso"/>
    <property type="match status" value="1"/>
</dbReference>
<proteinExistence type="inferred from homology"/>
<evidence type="ECO:0000313" key="9">
    <source>
        <dbReference type="EMBL" id="WEK36742.1"/>
    </source>
</evidence>
<dbReference type="GO" id="GO:0005975">
    <property type="term" value="P:carbohydrate metabolic process"/>
    <property type="evidence" value="ECO:0007669"/>
    <property type="project" value="UniProtKB-UniRule"/>
</dbReference>
<dbReference type="CDD" id="cd01400">
    <property type="entry name" value="6PGL"/>
    <property type="match status" value="1"/>
</dbReference>